<dbReference type="RefSeq" id="XP_002778841.1">
    <property type="nucleotide sequence ID" value="XM_002778795.1"/>
</dbReference>
<gene>
    <name evidence="2" type="ORF">Pmar_PMAR019014</name>
</gene>
<dbReference type="EMBL" id="GG677298">
    <property type="protein sequence ID" value="EER10636.1"/>
    <property type="molecule type" value="Genomic_DNA"/>
</dbReference>
<keyword evidence="3" id="KW-1185">Reference proteome</keyword>
<sequence length="124" mass="14018">MGPDYPTGIAEYFDEAVRGHAPLRTLQDPASSSSFQSDRLSWREYLGQVKHLSDIEALREHDSGWLRLMNRAFTSQLNSITASTFPSFSAGKRHRRARPSGKRYAGKRRPKRKANQNDAAPDVD</sequence>
<evidence type="ECO:0000313" key="2">
    <source>
        <dbReference type="EMBL" id="EER10636.1"/>
    </source>
</evidence>
<organism evidence="3">
    <name type="scientific">Perkinsus marinus (strain ATCC 50983 / TXsc)</name>
    <dbReference type="NCBI Taxonomy" id="423536"/>
    <lineage>
        <taxon>Eukaryota</taxon>
        <taxon>Sar</taxon>
        <taxon>Alveolata</taxon>
        <taxon>Perkinsozoa</taxon>
        <taxon>Perkinsea</taxon>
        <taxon>Perkinsida</taxon>
        <taxon>Perkinsidae</taxon>
        <taxon>Perkinsus</taxon>
    </lineage>
</organism>
<evidence type="ECO:0000256" key="1">
    <source>
        <dbReference type="SAM" id="MobiDB-lite"/>
    </source>
</evidence>
<dbReference type="AlphaFoldDB" id="C5KY29"/>
<dbReference type="Proteomes" id="UP000007800">
    <property type="component" value="Unassembled WGS sequence"/>
</dbReference>
<name>C5KY29_PERM5</name>
<accession>C5KY29</accession>
<feature type="region of interest" description="Disordered" evidence="1">
    <location>
        <begin position="84"/>
        <end position="124"/>
    </location>
</feature>
<evidence type="ECO:0000313" key="3">
    <source>
        <dbReference type="Proteomes" id="UP000007800"/>
    </source>
</evidence>
<proteinExistence type="predicted"/>
<feature type="compositionally biased region" description="Basic residues" evidence="1">
    <location>
        <begin position="91"/>
        <end position="114"/>
    </location>
</feature>
<protein>
    <submittedName>
        <fullName evidence="2">Uncharacterized protein</fullName>
    </submittedName>
</protein>
<reference evidence="2 3" key="1">
    <citation type="submission" date="2008-07" db="EMBL/GenBank/DDBJ databases">
        <authorList>
            <person name="El-Sayed N."/>
            <person name="Caler E."/>
            <person name="Inman J."/>
            <person name="Amedeo P."/>
            <person name="Hass B."/>
            <person name="Wortman J."/>
        </authorList>
    </citation>
    <scope>NUCLEOTIDE SEQUENCE [LARGE SCALE GENOMIC DNA]</scope>
    <source>
        <strain evidence="3">ATCC 50983 / TXsc</strain>
    </source>
</reference>
<dbReference type="OrthoDB" id="10462169at2759"/>
<dbReference type="GeneID" id="9038852"/>
<dbReference type="InParanoid" id="C5KY29"/>